<gene>
    <name evidence="3" type="ORF">DI598_07795</name>
</gene>
<evidence type="ECO:0000259" key="2">
    <source>
        <dbReference type="SMART" id="SM00483"/>
    </source>
</evidence>
<feature type="domain" description="Polymerase/histidinol phosphatase N-terminal" evidence="1">
    <location>
        <begin position="321"/>
        <end position="400"/>
    </location>
</feature>
<dbReference type="InterPro" id="IPR010996">
    <property type="entry name" value="HHH_MUS81"/>
</dbReference>
<dbReference type="PANTHER" id="PTHR36928:SF1">
    <property type="entry name" value="PHOSPHATASE YCDX-RELATED"/>
    <property type="match status" value="1"/>
</dbReference>
<dbReference type="PIRSF" id="PIRSF005047">
    <property type="entry name" value="UCP005047_YshC"/>
    <property type="match status" value="1"/>
</dbReference>
<dbReference type="GO" id="GO:0003887">
    <property type="term" value="F:DNA-directed DNA polymerase activity"/>
    <property type="evidence" value="ECO:0007669"/>
    <property type="project" value="InterPro"/>
</dbReference>
<dbReference type="SUPFAM" id="SSF81301">
    <property type="entry name" value="Nucleotidyltransferase"/>
    <property type="match status" value="1"/>
</dbReference>
<evidence type="ECO:0000313" key="3">
    <source>
        <dbReference type="EMBL" id="PZP49448.1"/>
    </source>
</evidence>
<dbReference type="InterPro" id="IPR002054">
    <property type="entry name" value="DNA-dir_DNA_pol_X"/>
</dbReference>
<dbReference type="GO" id="GO:0042578">
    <property type="term" value="F:phosphoric ester hydrolase activity"/>
    <property type="evidence" value="ECO:0007669"/>
    <property type="project" value="TreeGrafter"/>
</dbReference>
<dbReference type="Gene3D" id="3.20.20.140">
    <property type="entry name" value="Metal-dependent hydrolases"/>
    <property type="match status" value="1"/>
</dbReference>
<dbReference type="InterPro" id="IPR003141">
    <property type="entry name" value="Pol/His_phosphatase_N"/>
</dbReference>
<dbReference type="PANTHER" id="PTHR36928">
    <property type="entry name" value="PHOSPHATASE YCDX-RELATED"/>
    <property type="match status" value="1"/>
</dbReference>
<proteinExistence type="predicted"/>
<name>A0A2W5F241_9SPHI</name>
<dbReference type="SMART" id="SM00481">
    <property type="entry name" value="POLIIIAc"/>
    <property type="match status" value="1"/>
</dbReference>
<evidence type="ECO:0000313" key="4">
    <source>
        <dbReference type="Proteomes" id="UP000249645"/>
    </source>
</evidence>
<dbReference type="InterPro" id="IPR047967">
    <property type="entry name" value="PolX_PHP"/>
</dbReference>
<accession>A0A2W5F241</accession>
<evidence type="ECO:0000259" key="1">
    <source>
        <dbReference type="SMART" id="SM00481"/>
    </source>
</evidence>
<dbReference type="FunFam" id="3.20.20.140:FF:000047">
    <property type="entry name" value="PHP domain-containing protein"/>
    <property type="match status" value="1"/>
</dbReference>
<dbReference type="Pfam" id="PF14716">
    <property type="entry name" value="HHH_8"/>
    <property type="match status" value="1"/>
</dbReference>
<dbReference type="InterPro" id="IPR043519">
    <property type="entry name" value="NT_sf"/>
</dbReference>
<protein>
    <submittedName>
        <fullName evidence="3">Histidinol-phosphatase</fullName>
    </submittedName>
</protein>
<dbReference type="Pfam" id="PF14520">
    <property type="entry name" value="HHH_5"/>
    <property type="match status" value="1"/>
</dbReference>
<dbReference type="EMBL" id="QFOI01000111">
    <property type="protein sequence ID" value="PZP49448.1"/>
    <property type="molecule type" value="Genomic_DNA"/>
</dbReference>
<dbReference type="InterPro" id="IPR016195">
    <property type="entry name" value="Pol/histidinol_Pase-like"/>
</dbReference>
<dbReference type="Gene3D" id="1.10.150.20">
    <property type="entry name" value="5' to 3' exonuclease, C-terminal subdomain"/>
    <property type="match status" value="1"/>
</dbReference>
<dbReference type="SUPFAM" id="SSF47781">
    <property type="entry name" value="RuvA domain 2-like"/>
    <property type="match status" value="1"/>
</dbReference>
<dbReference type="InterPro" id="IPR022311">
    <property type="entry name" value="PolX-like"/>
</dbReference>
<dbReference type="InterPro" id="IPR050243">
    <property type="entry name" value="PHP_phosphatase"/>
</dbReference>
<dbReference type="InterPro" id="IPR010994">
    <property type="entry name" value="RuvA_2-like"/>
</dbReference>
<dbReference type="GO" id="GO:0005829">
    <property type="term" value="C:cytosol"/>
    <property type="evidence" value="ECO:0007669"/>
    <property type="project" value="TreeGrafter"/>
</dbReference>
<reference evidence="3 4" key="1">
    <citation type="submission" date="2017-11" db="EMBL/GenBank/DDBJ databases">
        <title>Infants hospitalized years apart are colonized by the same room-sourced microbial strains.</title>
        <authorList>
            <person name="Brooks B."/>
            <person name="Olm M.R."/>
            <person name="Firek B.A."/>
            <person name="Baker R."/>
            <person name="Thomas B.C."/>
            <person name="Morowitz M.J."/>
            <person name="Banfield J.F."/>
        </authorList>
    </citation>
    <scope>NUCLEOTIDE SEQUENCE [LARGE SCALE GENOMIC DNA]</scope>
    <source>
        <strain evidence="3">S2_009_000_R2_76</strain>
    </source>
</reference>
<dbReference type="InterPro" id="IPR027421">
    <property type="entry name" value="DNA_pol_lamdba_lyase_dom_sf"/>
</dbReference>
<comment type="caution">
    <text evidence="3">The sequence shown here is derived from an EMBL/GenBank/DDBJ whole genome shotgun (WGS) entry which is preliminary data.</text>
</comment>
<dbReference type="SUPFAM" id="SSF47802">
    <property type="entry name" value="DNA polymerase beta, N-terminal domain-like"/>
    <property type="match status" value="1"/>
</dbReference>
<dbReference type="Gene3D" id="1.10.150.110">
    <property type="entry name" value="DNA polymerase beta, N-terminal domain-like"/>
    <property type="match status" value="1"/>
</dbReference>
<dbReference type="CDD" id="cd07436">
    <property type="entry name" value="PHP_PolX"/>
    <property type="match status" value="1"/>
</dbReference>
<feature type="domain" description="DNA-directed DNA polymerase X" evidence="2">
    <location>
        <begin position="2"/>
        <end position="297"/>
    </location>
</feature>
<organism evidence="3 4">
    <name type="scientific">Pseudopedobacter saltans</name>
    <dbReference type="NCBI Taxonomy" id="151895"/>
    <lineage>
        <taxon>Bacteria</taxon>
        <taxon>Pseudomonadati</taxon>
        <taxon>Bacteroidota</taxon>
        <taxon>Sphingobacteriia</taxon>
        <taxon>Sphingobacteriales</taxon>
        <taxon>Sphingobacteriaceae</taxon>
        <taxon>Pseudopedobacter</taxon>
    </lineage>
</organism>
<dbReference type="GO" id="GO:0003677">
    <property type="term" value="F:DNA binding"/>
    <property type="evidence" value="ECO:0007669"/>
    <property type="project" value="InterPro"/>
</dbReference>
<dbReference type="SUPFAM" id="SSF89550">
    <property type="entry name" value="PHP domain-like"/>
    <property type="match status" value="1"/>
</dbReference>
<dbReference type="SMART" id="SM00483">
    <property type="entry name" value="POLXc"/>
    <property type="match status" value="1"/>
</dbReference>
<sequence>MISNETIAKNFSLLSKLMEIHGENPFKIKSYANVVRIIEKYPKAFSELSHNEIASIKGIGEAIAQKILDQIATGRLPLLDKYLNETPKGIVEMLQIKGLGAKKVQTIWKDLGIENLGELLYACNENRLLHYKGFGEKTQENIRQAIEFYQQSQGLFLYAQVDNVAKSIHEELLKTFPSNTFLICGKYREQQEIIEQLEWVTDCSISELKSFTEKKNWTDKGSTEGIGLFSTEENIQISLFIYPKDQLAFQQFERTGSQDFLEAWKKEFPFSEGEVFQTEEEIFQKAGTAIIPPYLRDFPEVIQKAKTNQIPDVIQTKEIKGIIHSHSNWSDGANTLREMAQYVKSLGLEYLVISDHSQSAFYANGLKPDRVLEQHKEIDQLNQELAPFHIFKSIESDILYNGDLDYPDEVLDSFDLIIASVHSILKMDEEKATSRILAAVANPYTSILGHMTGRLLLSRAGYPVDHDKIIKACQENDVVIELNAHPRRLDIDWRWLYRALDNGIITSINPDAHSTEGCHVIQYGVSVGQKAGLTSKQNLSSFSLEEMHAFVAKQKSKRKNNHGQ</sequence>
<dbReference type="AlphaFoldDB" id="A0A2W5F241"/>
<dbReference type="GO" id="GO:0008270">
    <property type="term" value="F:zinc ion binding"/>
    <property type="evidence" value="ECO:0007669"/>
    <property type="project" value="TreeGrafter"/>
</dbReference>
<dbReference type="Proteomes" id="UP000249645">
    <property type="component" value="Unassembled WGS sequence"/>
</dbReference>